<dbReference type="Proteomes" id="UP001054837">
    <property type="component" value="Unassembled WGS sequence"/>
</dbReference>
<dbReference type="EMBL" id="BPLQ01010688">
    <property type="protein sequence ID" value="GIY52621.1"/>
    <property type="molecule type" value="Genomic_DNA"/>
</dbReference>
<evidence type="ECO:0000313" key="1">
    <source>
        <dbReference type="EMBL" id="GIY52621.1"/>
    </source>
</evidence>
<sequence length="13" mass="1484">MINSSRHSTSVQH</sequence>
<accession>A0AAV4U4E7</accession>
<organism evidence="1 2">
    <name type="scientific">Caerostris darwini</name>
    <dbReference type="NCBI Taxonomy" id="1538125"/>
    <lineage>
        <taxon>Eukaryota</taxon>
        <taxon>Metazoa</taxon>
        <taxon>Ecdysozoa</taxon>
        <taxon>Arthropoda</taxon>
        <taxon>Chelicerata</taxon>
        <taxon>Arachnida</taxon>
        <taxon>Araneae</taxon>
        <taxon>Araneomorphae</taxon>
        <taxon>Entelegynae</taxon>
        <taxon>Araneoidea</taxon>
        <taxon>Araneidae</taxon>
        <taxon>Caerostris</taxon>
    </lineage>
</organism>
<comment type="caution">
    <text evidence="1">The sequence shown here is derived from an EMBL/GenBank/DDBJ whole genome shotgun (WGS) entry which is preliminary data.</text>
</comment>
<proteinExistence type="predicted"/>
<evidence type="ECO:0000313" key="2">
    <source>
        <dbReference type="Proteomes" id="UP001054837"/>
    </source>
</evidence>
<protein>
    <submittedName>
        <fullName evidence="1">40S ribosomal protein S2</fullName>
    </submittedName>
</protein>
<keyword evidence="2" id="KW-1185">Reference proteome</keyword>
<dbReference type="GO" id="GO:0005840">
    <property type="term" value="C:ribosome"/>
    <property type="evidence" value="ECO:0007669"/>
    <property type="project" value="UniProtKB-KW"/>
</dbReference>
<keyword evidence="1" id="KW-0689">Ribosomal protein</keyword>
<feature type="non-terminal residue" evidence="1">
    <location>
        <position position="13"/>
    </location>
</feature>
<keyword evidence="1" id="KW-0687">Ribonucleoprotein</keyword>
<gene>
    <name evidence="1" type="primary">Rps2</name>
    <name evidence="1" type="ORF">CDAR_479691</name>
</gene>
<name>A0AAV4U4E7_9ARAC</name>
<reference evidence="1 2" key="1">
    <citation type="submission" date="2021-06" db="EMBL/GenBank/DDBJ databases">
        <title>Caerostris darwini draft genome.</title>
        <authorList>
            <person name="Kono N."/>
            <person name="Arakawa K."/>
        </authorList>
    </citation>
    <scope>NUCLEOTIDE SEQUENCE [LARGE SCALE GENOMIC DNA]</scope>
</reference>